<dbReference type="InterPro" id="IPR034466">
    <property type="entry name" value="Methyltransferase_Class_B"/>
</dbReference>
<gene>
    <name evidence="8" type="ORF">MSHOH_3491</name>
</gene>
<dbReference type="AlphaFoldDB" id="A0A0E3SD54"/>
<keyword evidence="3" id="KW-0479">Metal-binding</keyword>
<comment type="cofactor">
    <cofactor evidence="1">
        <name>[4Fe-4S] cluster</name>
        <dbReference type="ChEBI" id="CHEBI:49883"/>
    </cofactor>
</comment>
<dbReference type="InterPro" id="IPR006638">
    <property type="entry name" value="Elp3/MiaA/NifB-like_rSAM"/>
</dbReference>
<evidence type="ECO:0000256" key="5">
    <source>
        <dbReference type="ARBA" id="ARBA00023014"/>
    </source>
</evidence>
<reference evidence="8 9" key="1">
    <citation type="submission" date="2014-07" db="EMBL/GenBank/DDBJ databases">
        <title>Methanogenic archaea and the global carbon cycle.</title>
        <authorList>
            <person name="Henriksen J.R."/>
            <person name="Luke J."/>
            <person name="Reinhart S."/>
            <person name="Benedict M.N."/>
            <person name="Youngblut N.D."/>
            <person name="Metcalf M.E."/>
            <person name="Whitaker R.J."/>
            <person name="Metcalf W.W."/>
        </authorList>
    </citation>
    <scope>NUCLEOTIDE SEQUENCE [LARGE SCALE GENOMIC DNA]</scope>
    <source>
        <strain evidence="8 9">HB-1</strain>
    </source>
</reference>
<dbReference type="InterPro" id="IPR058240">
    <property type="entry name" value="rSAM_sf"/>
</dbReference>
<keyword evidence="2" id="KW-0949">S-adenosyl-L-methionine</keyword>
<proteinExistence type="predicted"/>
<dbReference type="SFLD" id="SFLDG01123">
    <property type="entry name" value="methyltransferase_(Class_B)"/>
    <property type="match status" value="1"/>
</dbReference>
<evidence type="ECO:0000256" key="2">
    <source>
        <dbReference type="ARBA" id="ARBA00022691"/>
    </source>
</evidence>
<dbReference type="InterPro" id="IPR023404">
    <property type="entry name" value="rSAM_horseshoe"/>
</dbReference>
<dbReference type="GO" id="GO:0003824">
    <property type="term" value="F:catalytic activity"/>
    <property type="evidence" value="ECO:0007669"/>
    <property type="project" value="InterPro"/>
</dbReference>
<dbReference type="InterPro" id="IPR007197">
    <property type="entry name" value="rSAM"/>
</dbReference>
<dbReference type="GeneID" id="24832833"/>
<dbReference type="PATRIC" id="fig|1434110.4.peg.4476"/>
<dbReference type="Proteomes" id="UP000033101">
    <property type="component" value="Chromosome"/>
</dbReference>
<dbReference type="CDD" id="cd01335">
    <property type="entry name" value="Radical_SAM"/>
    <property type="match status" value="1"/>
</dbReference>
<dbReference type="Pfam" id="PF02310">
    <property type="entry name" value="B12-binding"/>
    <property type="match status" value="1"/>
</dbReference>
<dbReference type="InterPro" id="IPR006158">
    <property type="entry name" value="Cobalamin-bd"/>
</dbReference>
<keyword evidence="5" id="KW-0411">Iron-sulfur</keyword>
<dbReference type="SFLD" id="SFLDS00029">
    <property type="entry name" value="Radical_SAM"/>
    <property type="match status" value="1"/>
</dbReference>
<evidence type="ECO:0000259" key="7">
    <source>
        <dbReference type="PROSITE" id="PS51918"/>
    </source>
</evidence>
<name>A0A0E3SD54_9EURY</name>
<dbReference type="SUPFAM" id="SSF102114">
    <property type="entry name" value="Radical SAM enzymes"/>
    <property type="match status" value="1"/>
</dbReference>
<dbReference type="KEGG" id="mhor:MSHOH_3491"/>
<sequence>MKVYFLNPPFVPRYSRSSRWAARCRGGALYYPIWLAYAAGVLEEEGHKIRLADAPAWGWDVEAVSEDARKFKPEVIISECNFQSLTNDLEVLNKIKIESGATSVVVGPPTSQFPERILESGADIVTRFEYDFTIRDIADALENGKSLENVRGISFEKKGKEEEGGKIVRTPDRELLKSSELDSIPFVSKTYKKYLNLEDYFLGHTLAPMVQIFTSRGCPNLCTFCSWPSTLMGRKYRARSSENVVDELEYISTELPEVREIFIEDDTFTADKKRILDVCNGIRERGLDITWSCNARANLDYESMKAMKVAGCRLLDVGYESGNDQILKNMKKRITTAESRQFTKDAKKAGLMILADFILGMPGETKATAEQTIRFAKEIKPNIVQFSVATPIPGTEFHDIASKNGYLLVDDIEKSLDSEGFQKCIISYPDFTKEDIEYYVDKALKGYYLTPAYVPVAFSNIMRKDGVHELKNMATSAKGFFKYLGRDKEPNV</sequence>
<dbReference type="PROSITE" id="PS51918">
    <property type="entry name" value="RADICAL_SAM"/>
    <property type="match status" value="1"/>
</dbReference>
<dbReference type="PANTHER" id="PTHR43409:SF16">
    <property type="entry name" value="SLR0320 PROTEIN"/>
    <property type="match status" value="1"/>
</dbReference>
<keyword evidence="9" id="KW-1185">Reference proteome</keyword>
<dbReference type="OrthoDB" id="2305at2157"/>
<dbReference type="HOGENOM" id="CLU_021572_4_2_2"/>
<dbReference type="STRING" id="1434110.MSHOH_3491"/>
<dbReference type="GO" id="GO:0031419">
    <property type="term" value="F:cobalamin binding"/>
    <property type="evidence" value="ECO:0007669"/>
    <property type="project" value="InterPro"/>
</dbReference>
<dbReference type="Gene3D" id="3.80.30.20">
    <property type="entry name" value="tm_1862 like domain"/>
    <property type="match status" value="1"/>
</dbReference>
<keyword evidence="4" id="KW-0408">Iron</keyword>
<dbReference type="PANTHER" id="PTHR43409">
    <property type="entry name" value="ANAEROBIC MAGNESIUM-PROTOPORPHYRIN IX MONOMETHYL ESTER CYCLASE-RELATED"/>
    <property type="match status" value="1"/>
</dbReference>
<accession>A0A0E3SD54</accession>
<feature type="domain" description="B12-binding" evidence="6">
    <location>
        <begin position="17"/>
        <end position="148"/>
    </location>
</feature>
<dbReference type="GO" id="GO:0051539">
    <property type="term" value="F:4 iron, 4 sulfur cluster binding"/>
    <property type="evidence" value="ECO:0007669"/>
    <property type="project" value="UniProtKB-KW"/>
</dbReference>
<dbReference type="RefSeq" id="WP_048141927.1">
    <property type="nucleotide sequence ID" value="NZ_CP009516.1"/>
</dbReference>
<dbReference type="SMART" id="SM00729">
    <property type="entry name" value="Elp3"/>
    <property type="match status" value="1"/>
</dbReference>
<dbReference type="Gene3D" id="3.40.50.280">
    <property type="entry name" value="Cobalamin-binding domain"/>
    <property type="match status" value="1"/>
</dbReference>
<evidence type="ECO:0000256" key="4">
    <source>
        <dbReference type="ARBA" id="ARBA00023004"/>
    </source>
</evidence>
<evidence type="ECO:0000313" key="9">
    <source>
        <dbReference type="Proteomes" id="UP000033101"/>
    </source>
</evidence>
<dbReference type="EMBL" id="CP009516">
    <property type="protein sequence ID" value="AKB79974.1"/>
    <property type="molecule type" value="Genomic_DNA"/>
</dbReference>
<dbReference type="GO" id="GO:0046872">
    <property type="term" value="F:metal ion binding"/>
    <property type="evidence" value="ECO:0007669"/>
    <property type="project" value="UniProtKB-KW"/>
</dbReference>
<evidence type="ECO:0000256" key="3">
    <source>
        <dbReference type="ARBA" id="ARBA00022723"/>
    </source>
</evidence>
<dbReference type="GO" id="GO:0005829">
    <property type="term" value="C:cytosol"/>
    <property type="evidence" value="ECO:0007669"/>
    <property type="project" value="TreeGrafter"/>
</dbReference>
<dbReference type="SFLD" id="SFLDG01082">
    <property type="entry name" value="B12-binding_domain_containing"/>
    <property type="match status" value="1"/>
</dbReference>
<evidence type="ECO:0000313" key="8">
    <source>
        <dbReference type="EMBL" id="AKB79974.1"/>
    </source>
</evidence>
<dbReference type="InterPro" id="IPR051198">
    <property type="entry name" value="BchE-like"/>
</dbReference>
<protein>
    <submittedName>
        <fullName evidence="8">Fe-S oxidoreductase</fullName>
    </submittedName>
</protein>
<dbReference type="PROSITE" id="PS51332">
    <property type="entry name" value="B12_BINDING"/>
    <property type="match status" value="1"/>
</dbReference>
<evidence type="ECO:0000256" key="1">
    <source>
        <dbReference type="ARBA" id="ARBA00001966"/>
    </source>
</evidence>
<dbReference type="Pfam" id="PF04055">
    <property type="entry name" value="Radical_SAM"/>
    <property type="match status" value="1"/>
</dbReference>
<feature type="domain" description="Radical SAM core" evidence="7">
    <location>
        <begin position="204"/>
        <end position="419"/>
    </location>
</feature>
<organism evidence="8 9">
    <name type="scientific">Methanosarcina horonobensis HB-1 = JCM 15518</name>
    <dbReference type="NCBI Taxonomy" id="1434110"/>
    <lineage>
        <taxon>Archaea</taxon>
        <taxon>Methanobacteriati</taxon>
        <taxon>Methanobacteriota</taxon>
        <taxon>Stenosarchaea group</taxon>
        <taxon>Methanomicrobia</taxon>
        <taxon>Methanosarcinales</taxon>
        <taxon>Methanosarcinaceae</taxon>
        <taxon>Methanosarcina</taxon>
    </lineage>
</organism>
<evidence type="ECO:0000259" key="6">
    <source>
        <dbReference type="PROSITE" id="PS51332"/>
    </source>
</evidence>